<dbReference type="KEGG" id="nneo:PQG83_04270"/>
<dbReference type="InterPro" id="IPR029063">
    <property type="entry name" value="SAM-dependent_MTases_sf"/>
</dbReference>
<dbReference type="Proteomes" id="UP001302494">
    <property type="component" value="Chromosome"/>
</dbReference>
<accession>A0AA96GRX4</accession>
<dbReference type="AlphaFoldDB" id="A0AA96GRX4"/>
<keyword evidence="2" id="KW-0489">Methyltransferase</keyword>
<sequence length="497" mass="57254">MGYKSEEISDYHAELFPYLLSWGLREFHDEASYYDWQRETLSKEELCDFQRLIEHRYGGEDVKSDIDFYDELARRDFIPVLYSQRLHYFLTVGTSVCGRIAPANQVLDFGCGVGILTIFFAQQHPDIEFVGIDRSSRSIEVACFEAEKRRIRNVRFEVSQVPQQQISGTYDLILSTHALFQAEREPGLPSQTWKTFQRACDNQRQEQLEGLTGIQGRLDVLLRILGPMGRMILFEKTWNLGRRILFQRALDARGVFPISSPVFCRYRSVDEEVIDGPLYEVARLSHGVNPFEWNEEPYREPGETLYRCIGIAAERMGQVLVKGNVNATITGVHSNLGSWMFRFGRWKEILTWGLCEHSSGLTGLVIGGEADRDLLYQLVETVTHITESDFQQLVHDFWGNMIRAPEDPSLPCYENHHSSAQIIYEDLPSKCIQQETTCQDGGGREMHIELGTTTHLTYLYCANTFDQRQLVLIDEGRAQVLYEYYRENLQPPRGLPA</sequence>
<dbReference type="CDD" id="cd02440">
    <property type="entry name" value="AdoMet_MTases"/>
    <property type="match status" value="1"/>
</dbReference>
<dbReference type="RefSeq" id="WP_312747161.1">
    <property type="nucleotide sequence ID" value="NZ_CP116968.1"/>
</dbReference>
<dbReference type="InterPro" id="IPR025714">
    <property type="entry name" value="Methyltranfer_dom"/>
</dbReference>
<reference evidence="2 3" key="1">
    <citation type="submission" date="2023-01" db="EMBL/GenBank/DDBJ databases">
        <title>Cultivation and genomic characterization of new, ubiquitous marine nitrite-oxidizing bacteria from the Nitrospirales.</title>
        <authorList>
            <person name="Mueller A.J."/>
            <person name="Daebeler A."/>
            <person name="Herbold C.W."/>
            <person name="Kirkegaard R.H."/>
            <person name="Daims H."/>
        </authorList>
    </citation>
    <scope>NUCLEOTIDE SEQUENCE [LARGE SCALE GENOMIC DNA]</scope>
    <source>
        <strain evidence="2 3">DK</strain>
    </source>
</reference>
<dbReference type="PANTHER" id="PTHR45128">
    <property type="entry name" value="METHYLTRANSFERASE TYPE 11"/>
    <property type="match status" value="1"/>
</dbReference>
<evidence type="ECO:0000259" key="1">
    <source>
        <dbReference type="Pfam" id="PF13847"/>
    </source>
</evidence>
<dbReference type="PANTHER" id="PTHR45128:SF1">
    <property type="entry name" value="S-ADENOSYLMETHIONINE-DEPENDENT METHYLTRANSFERASE RV2258C"/>
    <property type="match status" value="1"/>
</dbReference>
<dbReference type="SUPFAM" id="SSF53335">
    <property type="entry name" value="S-adenosyl-L-methionine-dependent methyltransferases"/>
    <property type="match status" value="1"/>
</dbReference>
<gene>
    <name evidence="2" type="ORF">PQG83_04270</name>
</gene>
<dbReference type="Gene3D" id="3.40.50.150">
    <property type="entry name" value="Vaccinia Virus protein VP39"/>
    <property type="match status" value="1"/>
</dbReference>
<organism evidence="2 3">
    <name type="scientific">Candidatus Nitrospira neomarina</name>
    <dbReference type="NCBI Taxonomy" id="3020899"/>
    <lineage>
        <taxon>Bacteria</taxon>
        <taxon>Pseudomonadati</taxon>
        <taxon>Nitrospirota</taxon>
        <taxon>Nitrospiria</taxon>
        <taxon>Nitrospirales</taxon>
        <taxon>Nitrospiraceae</taxon>
        <taxon>Nitrospira</taxon>
    </lineage>
</organism>
<keyword evidence="2" id="KW-0808">Transferase</keyword>
<name>A0AA96GRX4_9BACT</name>
<proteinExistence type="predicted"/>
<dbReference type="Pfam" id="PF13847">
    <property type="entry name" value="Methyltransf_31"/>
    <property type="match status" value="1"/>
</dbReference>
<evidence type="ECO:0000313" key="2">
    <source>
        <dbReference type="EMBL" id="WNM62974.1"/>
    </source>
</evidence>
<keyword evidence="3" id="KW-1185">Reference proteome</keyword>
<protein>
    <submittedName>
        <fullName evidence="2">Methyltransferase domain-containing protein</fullName>
    </submittedName>
</protein>
<dbReference type="GO" id="GO:0008168">
    <property type="term" value="F:methyltransferase activity"/>
    <property type="evidence" value="ECO:0007669"/>
    <property type="project" value="UniProtKB-KW"/>
</dbReference>
<dbReference type="InterPro" id="IPR053173">
    <property type="entry name" value="SAM-binding_MTase"/>
</dbReference>
<dbReference type="GO" id="GO:0032259">
    <property type="term" value="P:methylation"/>
    <property type="evidence" value="ECO:0007669"/>
    <property type="project" value="UniProtKB-KW"/>
</dbReference>
<dbReference type="EMBL" id="CP116968">
    <property type="protein sequence ID" value="WNM62974.1"/>
    <property type="molecule type" value="Genomic_DNA"/>
</dbReference>
<evidence type="ECO:0000313" key="3">
    <source>
        <dbReference type="Proteomes" id="UP001302494"/>
    </source>
</evidence>
<feature type="domain" description="Methyltransferase" evidence="1">
    <location>
        <begin position="104"/>
        <end position="184"/>
    </location>
</feature>